<dbReference type="InterPro" id="IPR050315">
    <property type="entry name" value="FAD-oxidoreductase_2"/>
</dbReference>
<evidence type="ECO:0000313" key="7">
    <source>
        <dbReference type="Proteomes" id="UP000476837"/>
    </source>
</evidence>
<reference evidence="6 7" key="1">
    <citation type="submission" date="2018-07" db="EMBL/GenBank/DDBJ databases">
        <title>Genome sequence of Roseomonas fauriae ATCC 49958.</title>
        <authorList>
            <person name="Sant'Anna F.H."/>
            <person name="Baldani J.I."/>
            <person name="Zilli J.E."/>
            <person name="Reis V.M."/>
            <person name="Hartmann A."/>
            <person name="Cruz L."/>
            <person name="de Souza E.M."/>
            <person name="de Oliveira Pedrosa F."/>
            <person name="Passaglia L.M.P."/>
        </authorList>
    </citation>
    <scope>NUCLEOTIDE SEQUENCE [LARGE SCALE GENOMIC DNA]</scope>
    <source>
        <strain evidence="6 7">ATCC 49958</strain>
    </source>
</reference>
<evidence type="ECO:0000256" key="1">
    <source>
        <dbReference type="ARBA" id="ARBA00001974"/>
    </source>
</evidence>
<dbReference type="GO" id="GO:0016491">
    <property type="term" value="F:oxidoreductase activity"/>
    <property type="evidence" value="ECO:0007669"/>
    <property type="project" value="UniProtKB-KW"/>
</dbReference>
<dbReference type="Gene3D" id="3.50.50.60">
    <property type="entry name" value="FAD/NAD(P)-binding domain"/>
    <property type="match status" value="1"/>
</dbReference>
<dbReference type="InterPro" id="IPR003953">
    <property type="entry name" value="FAD-dep_OxRdtase_2_FAD-bd"/>
</dbReference>
<dbReference type="SUPFAM" id="SSF56425">
    <property type="entry name" value="Succinate dehydrogenase/fumarate reductase flavoprotein, catalytic domain"/>
    <property type="match status" value="1"/>
</dbReference>
<dbReference type="InterPro" id="IPR036188">
    <property type="entry name" value="FAD/NAD-bd_sf"/>
</dbReference>
<evidence type="ECO:0000256" key="3">
    <source>
        <dbReference type="ARBA" id="ARBA00022827"/>
    </source>
</evidence>
<organism evidence="6 7">
    <name type="scientific">Azospirillum brasilense</name>
    <dbReference type="NCBI Taxonomy" id="192"/>
    <lineage>
        <taxon>Bacteria</taxon>
        <taxon>Pseudomonadati</taxon>
        <taxon>Pseudomonadota</taxon>
        <taxon>Alphaproteobacteria</taxon>
        <taxon>Rhodospirillales</taxon>
        <taxon>Azospirillaceae</taxon>
        <taxon>Azospirillum</taxon>
    </lineage>
</organism>
<feature type="domain" description="FAD-dependent oxidoreductase 2 FAD-binding" evidence="5">
    <location>
        <begin position="4"/>
        <end position="437"/>
    </location>
</feature>
<dbReference type="Proteomes" id="UP000476837">
    <property type="component" value="Unassembled WGS sequence"/>
</dbReference>
<comment type="cofactor">
    <cofactor evidence="1">
        <name>FAD</name>
        <dbReference type="ChEBI" id="CHEBI:57692"/>
    </cofactor>
</comment>
<dbReference type="PANTHER" id="PTHR43400">
    <property type="entry name" value="FUMARATE REDUCTASE"/>
    <property type="match status" value="1"/>
</dbReference>
<dbReference type="SUPFAM" id="SSF51905">
    <property type="entry name" value="FAD/NAD(P)-binding domain"/>
    <property type="match status" value="1"/>
</dbReference>
<evidence type="ECO:0000259" key="5">
    <source>
        <dbReference type="Pfam" id="PF00890"/>
    </source>
</evidence>
<dbReference type="Gene3D" id="3.90.700.10">
    <property type="entry name" value="Succinate dehydrogenase/fumarate reductase flavoprotein, catalytic domain"/>
    <property type="match status" value="1"/>
</dbReference>
<dbReference type="EMBL" id="QOKV01000011">
    <property type="protein sequence ID" value="KAA0684441.1"/>
    <property type="molecule type" value="Genomic_DNA"/>
</dbReference>
<dbReference type="Pfam" id="PF00890">
    <property type="entry name" value="FAD_binding_2"/>
    <property type="match status" value="1"/>
</dbReference>
<protein>
    <submittedName>
        <fullName evidence="6">FAD-dependent oxidoreductase</fullName>
    </submittedName>
</protein>
<dbReference type="AlphaFoldDB" id="A0A6L3AXQ3"/>
<dbReference type="InterPro" id="IPR027477">
    <property type="entry name" value="Succ_DH/fumarate_Rdtase_cat_sf"/>
</dbReference>
<accession>A0A6L3AXQ3</accession>
<name>A0A6L3AXQ3_AZOBR</name>
<dbReference type="RefSeq" id="WP_149165980.1">
    <property type="nucleotide sequence ID" value="NZ_QOKV01000011.1"/>
</dbReference>
<evidence type="ECO:0000313" key="6">
    <source>
        <dbReference type="EMBL" id="KAA0684441.1"/>
    </source>
</evidence>
<keyword evidence="3" id="KW-0274">FAD</keyword>
<dbReference type="PANTHER" id="PTHR43400:SF7">
    <property type="entry name" value="FAD-DEPENDENT OXIDOREDUCTASE 2 FAD BINDING DOMAIN-CONTAINING PROTEIN"/>
    <property type="match status" value="1"/>
</dbReference>
<gene>
    <name evidence="6" type="ORF">DS837_17665</name>
</gene>
<evidence type="ECO:0000256" key="4">
    <source>
        <dbReference type="ARBA" id="ARBA00023002"/>
    </source>
</evidence>
<keyword evidence="2" id="KW-0285">Flavoprotein</keyword>
<sequence>MKTDLVVIGAGIAGLVTANRAAELGLGVVVLEKGSDDRYLCNSRYTGGAFHIGMRSLNRPVEEVKDTIRGETDGFVDEALVTMLATEAPRAVDWLRRQGIRFMKAGPRDWQDTVLAPPALPQPGLNWEGRGGDTLLRTLGGALEKRGGSIHRGVRARELMMEGGRCVGLRAERNGETLTVEARAVVIADGGFQGDPDLVRAHVSPAPEAVRQRGAGTGGGDGLRMAAAAGAALRGTPYVYGHILCQDALTNDKLWPYPWLDELVMAGLVVDRTGARFVDEGRGGVYVTNRIAKLDDPLGATVIFDRPIWDGPGTESIIPANPHLSRVGGTIIEADTLEGLAENLGIPADRLVATVAAHNAAVDGGDTAGLTPPRSTGRARPFPIRKAPFLAIRLVAGMTYTMGGIAIDDHSRVRREDGTPIGGLFAAGATTGGLEGGDAIGYVGGLTKSSVTGLRAAEAAAAELGHAELGRDGHGGSGVGR</sequence>
<keyword evidence="4" id="KW-0560">Oxidoreductase</keyword>
<comment type="caution">
    <text evidence="6">The sequence shown here is derived from an EMBL/GenBank/DDBJ whole genome shotgun (WGS) entry which is preliminary data.</text>
</comment>
<evidence type="ECO:0000256" key="2">
    <source>
        <dbReference type="ARBA" id="ARBA00022630"/>
    </source>
</evidence>
<proteinExistence type="predicted"/>